<dbReference type="InterPro" id="IPR016197">
    <property type="entry name" value="Chromo-like_dom_sf"/>
</dbReference>
<protein>
    <recommendedName>
        <fullName evidence="6">Chromo domain-containing protein</fullName>
    </recommendedName>
</protein>
<reference evidence="7 8" key="1">
    <citation type="journal article" date="2018" name="Genome Biol. Evol.">
        <title>Multiple Roots of Fruiting Body Formation in Amoebozoa.</title>
        <authorList>
            <person name="Hillmann F."/>
            <person name="Forbes G."/>
            <person name="Novohradska S."/>
            <person name="Ferling I."/>
            <person name="Riege K."/>
            <person name="Groth M."/>
            <person name="Westermann M."/>
            <person name="Marz M."/>
            <person name="Spaller T."/>
            <person name="Winckler T."/>
            <person name="Schaap P."/>
            <person name="Glockner G."/>
        </authorList>
    </citation>
    <scope>NUCLEOTIDE SEQUENCE [LARGE SCALE GENOMIC DNA]</scope>
    <source>
        <strain evidence="7 8">Jena</strain>
    </source>
</reference>
<dbReference type="Gene3D" id="2.40.50.40">
    <property type="match status" value="1"/>
</dbReference>
<dbReference type="Pfam" id="PF00385">
    <property type="entry name" value="Chromo"/>
    <property type="match status" value="1"/>
</dbReference>
<dbReference type="GO" id="GO:0005634">
    <property type="term" value="C:nucleus"/>
    <property type="evidence" value="ECO:0007669"/>
    <property type="project" value="UniProtKB-SubCell"/>
</dbReference>
<dbReference type="OrthoDB" id="20845at2759"/>
<dbReference type="EMBL" id="MDYQ01000353">
    <property type="protein sequence ID" value="PRP75952.1"/>
    <property type="molecule type" value="Genomic_DNA"/>
</dbReference>
<organism evidence="7 8">
    <name type="scientific">Planoprotostelium fungivorum</name>
    <dbReference type="NCBI Taxonomy" id="1890364"/>
    <lineage>
        <taxon>Eukaryota</taxon>
        <taxon>Amoebozoa</taxon>
        <taxon>Evosea</taxon>
        <taxon>Variosea</taxon>
        <taxon>Cavosteliida</taxon>
        <taxon>Cavosteliaceae</taxon>
        <taxon>Planoprotostelium</taxon>
    </lineage>
</organism>
<feature type="compositionally biased region" description="Acidic residues" evidence="5">
    <location>
        <begin position="62"/>
        <end position="72"/>
    </location>
</feature>
<dbReference type="STRING" id="1890364.A0A2P6MW65"/>
<evidence type="ECO:0000256" key="5">
    <source>
        <dbReference type="SAM" id="MobiDB-lite"/>
    </source>
</evidence>
<sequence>MDEELNTTKDDDREVEVKGRKNTVLQKDHLTRFQMVSRDSSRLRIPITSPMRVVNGNNFPLSDEEEEDEDQSDLTVTPKKKNIQHLKKSPGEPKKMGTFDAKNQEEYAPPVIALSCIKCKKEMQVDPKEYSMVPSPFDKKYEYECKSCTRSKPTLRHLPKSWTEIALTAAYNLQVTFQKEYFHSKLDICDYVDKNWDVICQGKTSESQIRYPLTFPGTATWWATLHAQITQNKHLFKTAAFGSGYWGICYENHKDRANINRYKRKEKLVPSEPKQEVLQTSDNQPVYKVEAIMGKRIREGETEYLLKWMGYSHHDNTWEREEHIFTRELVSTFEQMLKEKNIVLNEERTEILLPQPPPSTTDVHKRKRVRPITNLRSLEGDQLIVPDQTNGTGPPKTCHHCRSKKPNLFTCSKTACERNYCGDCLSKSYKMSPVKIATYTAWECPFSKGNCRCITCRRESGEEIEETALPNEESPDVNNDKTPKKKRDPSQTPLRRSASEHDLDDFASCSSIYTGPPKRKDSDPITIPSWREVKEEEIVSGVDSSDEDTSDEFYVKMHLTRVKEYTEMYAHRDTKKQKTPEGPTSPRENNQLQTSPSTPMRGRKRADSTT</sequence>
<evidence type="ECO:0000256" key="1">
    <source>
        <dbReference type="ARBA" id="ARBA00004123"/>
    </source>
</evidence>
<dbReference type="InParanoid" id="A0A2P6MW65"/>
<gene>
    <name evidence="7" type="ORF">PROFUN_01668</name>
</gene>
<evidence type="ECO:0000256" key="3">
    <source>
        <dbReference type="ARBA" id="ARBA00023163"/>
    </source>
</evidence>
<comment type="subcellular location">
    <subcellularLocation>
        <location evidence="1">Nucleus</location>
    </subcellularLocation>
</comment>
<evidence type="ECO:0000313" key="7">
    <source>
        <dbReference type="EMBL" id="PRP75952.1"/>
    </source>
</evidence>
<dbReference type="PANTHER" id="PTHR22812">
    <property type="entry name" value="CHROMOBOX PROTEIN"/>
    <property type="match status" value="1"/>
</dbReference>
<feature type="compositionally biased region" description="Basic and acidic residues" evidence="5">
    <location>
        <begin position="89"/>
        <end position="98"/>
    </location>
</feature>
<keyword evidence="4" id="KW-0539">Nucleus</keyword>
<dbReference type="InterPro" id="IPR023780">
    <property type="entry name" value="Chromo_domain"/>
</dbReference>
<evidence type="ECO:0000256" key="2">
    <source>
        <dbReference type="ARBA" id="ARBA00023015"/>
    </source>
</evidence>
<dbReference type="CDD" id="cd00024">
    <property type="entry name" value="CD_CSD"/>
    <property type="match status" value="1"/>
</dbReference>
<dbReference type="InterPro" id="IPR018866">
    <property type="entry name" value="Znf-4CXXC_R1"/>
</dbReference>
<feature type="compositionally biased region" description="Basic and acidic residues" evidence="5">
    <location>
        <begin position="567"/>
        <end position="579"/>
    </location>
</feature>
<feature type="region of interest" description="Disordered" evidence="5">
    <location>
        <begin position="567"/>
        <end position="610"/>
    </location>
</feature>
<evidence type="ECO:0000256" key="4">
    <source>
        <dbReference type="ARBA" id="ARBA00023242"/>
    </source>
</evidence>
<keyword evidence="2" id="KW-0805">Transcription regulation</keyword>
<proteinExistence type="predicted"/>
<dbReference type="SUPFAM" id="SSF54160">
    <property type="entry name" value="Chromo domain-like"/>
    <property type="match status" value="1"/>
</dbReference>
<feature type="region of interest" description="Disordered" evidence="5">
    <location>
        <begin position="1"/>
        <end position="21"/>
    </location>
</feature>
<keyword evidence="8" id="KW-1185">Reference proteome</keyword>
<keyword evidence="3" id="KW-0804">Transcription</keyword>
<feature type="region of interest" description="Disordered" evidence="5">
    <location>
        <begin position="464"/>
        <end position="553"/>
    </location>
</feature>
<feature type="compositionally biased region" description="Basic residues" evidence="5">
    <location>
        <begin position="78"/>
        <end position="88"/>
    </location>
</feature>
<comment type="caution">
    <text evidence="7">The sequence shown here is derived from an EMBL/GenBank/DDBJ whole genome shotgun (WGS) entry which is preliminary data.</text>
</comment>
<dbReference type="SMART" id="SM00298">
    <property type="entry name" value="CHROMO"/>
    <property type="match status" value="1"/>
</dbReference>
<dbReference type="Pfam" id="PF10497">
    <property type="entry name" value="zf-4CXXC_R1"/>
    <property type="match status" value="1"/>
</dbReference>
<dbReference type="InterPro" id="IPR051219">
    <property type="entry name" value="Heterochromatin_chromo-domain"/>
</dbReference>
<accession>A0A2P6MW65</accession>
<dbReference type="Gene3D" id="3.90.980.20">
    <property type="match status" value="1"/>
</dbReference>
<feature type="compositionally biased region" description="Basic and acidic residues" evidence="5">
    <location>
        <begin position="1"/>
        <end position="19"/>
    </location>
</feature>
<dbReference type="InterPro" id="IPR000953">
    <property type="entry name" value="Chromo/chromo_shadow_dom"/>
</dbReference>
<dbReference type="AlphaFoldDB" id="A0A2P6MW65"/>
<feature type="domain" description="Chromo" evidence="6">
    <location>
        <begin position="287"/>
        <end position="335"/>
    </location>
</feature>
<feature type="compositionally biased region" description="Polar residues" evidence="5">
    <location>
        <begin position="586"/>
        <end position="598"/>
    </location>
</feature>
<evidence type="ECO:0000313" key="8">
    <source>
        <dbReference type="Proteomes" id="UP000241769"/>
    </source>
</evidence>
<dbReference type="Proteomes" id="UP000241769">
    <property type="component" value="Unassembled WGS sequence"/>
</dbReference>
<feature type="region of interest" description="Disordered" evidence="5">
    <location>
        <begin position="52"/>
        <end position="98"/>
    </location>
</feature>
<dbReference type="PROSITE" id="PS50013">
    <property type="entry name" value="CHROMO_2"/>
    <property type="match status" value="1"/>
</dbReference>
<name>A0A2P6MW65_9EUKA</name>
<evidence type="ECO:0000259" key="6">
    <source>
        <dbReference type="PROSITE" id="PS50013"/>
    </source>
</evidence>